<feature type="region of interest" description="Disordered" evidence="11">
    <location>
        <begin position="1083"/>
        <end position="1122"/>
    </location>
</feature>
<feature type="transmembrane region" description="Helical" evidence="12">
    <location>
        <begin position="356"/>
        <end position="381"/>
    </location>
</feature>
<dbReference type="PANTHER" id="PTHR31425">
    <property type="entry name" value="PHOSPHORIBOSYLANTHRANILATE TRANSFERASE ISOFORM 1"/>
    <property type="match status" value="1"/>
</dbReference>
<comment type="similarity">
    <text evidence="4">Belongs to the MCTP family.</text>
</comment>
<dbReference type="CDD" id="cd08379">
    <property type="entry name" value="C2D_MCTP_PRT_plant"/>
    <property type="match status" value="1"/>
</dbReference>
<feature type="signal peptide" evidence="13">
    <location>
        <begin position="1"/>
        <end position="24"/>
    </location>
</feature>
<evidence type="ECO:0000256" key="4">
    <source>
        <dbReference type="ARBA" id="ARBA00007923"/>
    </source>
</evidence>
<evidence type="ECO:0000256" key="2">
    <source>
        <dbReference type="ARBA" id="ARBA00004653"/>
    </source>
</evidence>
<keyword evidence="9 12" id="KW-1133">Transmembrane helix</keyword>
<protein>
    <recommendedName>
        <fullName evidence="14">C2 domain-containing protein</fullName>
    </recommendedName>
</protein>
<feature type="transmembrane region" description="Helical" evidence="12">
    <location>
        <begin position="1431"/>
        <end position="1449"/>
    </location>
</feature>
<dbReference type="InterPro" id="IPR047259">
    <property type="entry name" value="QUIRKY-like"/>
</dbReference>
<dbReference type="InterPro" id="IPR035892">
    <property type="entry name" value="C2_domain_sf"/>
</dbReference>
<dbReference type="GO" id="GO:0000139">
    <property type="term" value="C:Golgi membrane"/>
    <property type="evidence" value="ECO:0007669"/>
    <property type="project" value="UniProtKB-SubCell"/>
</dbReference>
<dbReference type="Pfam" id="PF08372">
    <property type="entry name" value="PRT_C"/>
    <property type="match status" value="1"/>
</dbReference>
<feature type="region of interest" description="Disordered" evidence="11">
    <location>
        <begin position="769"/>
        <end position="824"/>
    </location>
</feature>
<feature type="transmembrane region" description="Helical" evidence="12">
    <location>
        <begin position="321"/>
        <end position="344"/>
    </location>
</feature>
<keyword evidence="6 13" id="KW-0732">Signal</keyword>
<keyword evidence="5 12" id="KW-0812">Transmembrane</keyword>
<dbReference type="OrthoDB" id="5973539at2759"/>
<evidence type="ECO:0000259" key="14">
    <source>
        <dbReference type="PROSITE" id="PS50004"/>
    </source>
</evidence>
<proteinExistence type="inferred from homology"/>
<feature type="domain" description="C2" evidence="14">
    <location>
        <begin position="829"/>
        <end position="944"/>
    </location>
</feature>
<feature type="domain" description="C2" evidence="14">
    <location>
        <begin position="982"/>
        <end position="1101"/>
    </location>
</feature>
<dbReference type="InterPro" id="IPR000008">
    <property type="entry name" value="C2_dom"/>
</dbReference>
<gene>
    <name evidence="15" type="ORF">NCGR_LOCUS41392</name>
</gene>
<dbReference type="EMBL" id="CAJGYO010000010">
    <property type="protein sequence ID" value="CAD6257909.1"/>
    <property type="molecule type" value="Genomic_DNA"/>
</dbReference>
<evidence type="ECO:0000256" key="10">
    <source>
        <dbReference type="ARBA" id="ARBA00023136"/>
    </source>
</evidence>
<dbReference type="Proteomes" id="UP000604825">
    <property type="component" value="Unassembled WGS sequence"/>
</dbReference>
<evidence type="ECO:0000256" key="6">
    <source>
        <dbReference type="ARBA" id="ARBA00022729"/>
    </source>
</evidence>
<dbReference type="SUPFAM" id="SSF49562">
    <property type="entry name" value="C2 domain (Calcium/lipid-binding domain, CaLB)"/>
    <property type="match status" value="4"/>
</dbReference>
<evidence type="ECO:0000313" key="16">
    <source>
        <dbReference type="Proteomes" id="UP000604825"/>
    </source>
</evidence>
<keyword evidence="16" id="KW-1185">Reference proteome</keyword>
<accession>A0A811QHQ6</accession>
<evidence type="ECO:0000256" key="12">
    <source>
        <dbReference type="SAM" id="Phobius"/>
    </source>
</evidence>
<feature type="compositionally biased region" description="Pro residues" evidence="11">
    <location>
        <begin position="804"/>
        <end position="817"/>
    </location>
</feature>
<evidence type="ECO:0000256" key="1">
    <source>
        <dbReference type="ARBA" id="ARBA00004337"/>
    </source>
</evidence>
<feature type="compositionally biased region" description="Polar residues" evidence="11">
    <location>
        <begin position="792"/>
        <end position="801"/>
    </location>
</feature>
<comment type="caution">
    <text evidence="15">The sequence shown here is derived from an EMBL/GenBank/DDBJ whole genome shotgun (WGS) entry which is preliminary data.</text>
</comment>
<feature type="transmembrane region" description="Helical" evidence="12">
    <location>
        <begin position="393"/>
        <end position="418"/>
    </location>
</feature>
<keyword evidence="10 12" id="KW-0472">Membrane</keyword>
<evidence type="ECO:0000256" key="11">
    <source>
        <dbReference type="SAM" id="MobiDB-lite"/>
    </source>
</evidence>
<feature type="transmembrane region" description="Helical" evidence="12">
    <location>
        <begin position="478"/>
        <end position="504"/>
    </location>
</feature>
<evidence type="ECO:0000256" key="8">
    <source>
        <dbReference type="ARBA" id="ARBA00022753"/>
    </source>
</evidence>
<feature type="transmembrane region" description="Helical" evidence="12">
    <location>
        <begin position="516"/>
        <end position="535"/>
    </location>
</feature>
<comment type="subcellular location">
    <subcellularLocation>
        <location evidence="1">Endosome membrane</location>
        <topology evidence="1">Multi-pass membrane protein</topology>
    </subcellularLocation>
    <subcellularLocation>
        <location evidence="2">Golgi apparatus membrane</location>
        <topology evidence="2">Multi-pass membrane protein</topology>
    </subcellularLocation>
</comment>
<feature type="chain" id="PRO_5032970168" description="C2 domain-containing protein" evidence="13">
    <location>
        <begin position="25"/>
        <end position="1586"/>
    </location>
</feature>
<dbReference type="Gene3D" id="2.60.40.150">
    <property type="entry name" value="C2 domain"/>
    <property type="match status" value="4"/>
</dbReference>
<dbReference type="FunFam" id="2.60.40.150:FF:000090">
    <property type="entry name" value="C2 domain-containing protein"/>
    <property type="match status" value="1"/>
</dbReference>
<dbReference type="GO" id="GO:0010008">
    <property type="term" value="C:endosome membrane"/>
    <property type="evidence" value="ECO:0007669"/>
    <property type="project" value="UniProtKB-SubCell"/>
</dbReference>
<dbReference type="PROSITE" id="PS50004">
    <property type="entry name" value="C2"/>
    <property type="match status" value="4"/>
</dbReference>
<keyword evidence="8" id="KW-0967">Endosome</keyword>
<feature type="domain" description="C2" evidence="14">
    <location>
        <begin position="1148"/>
        <end position="1276"/>
    </location>
</feature>
<sequence>MLRRGVLLLAAVLLAVAHSPLAYASEADHKYKTEEPVKLWVNKVGPYNNPQETYNYYSLPFCQPSENPAHKWGGLGEVLGGNELIDSQIDIKFIKNVDKGAICTIELDAQKVQQFANAIENSYWFELFIDDLPLWGFVGETDKNNENKHYLYTHKNIVVKYNGNRIIHVNLTQESPKLLEAGKKLDMTYSVKWVQTNVAFARRFEVYLDYPFFEHQIHWFSIFNSFMMVIFLTGLVSMILMRTLRNDYAKYAREDDDLESLERDVNEESGWKLVHGDVFRPPHSLVFLSSLVGIGTQLAALILLVIVLAIVGMLYVGRGAIITTFIVCYALTSFISGYVSGGLYSRNGGKNWIKAMILTASLFPFLCFSIGLVLNTIAIFYRSLAAIPFGTMVVMFVLWAFISFPLVLLGTVVGRNWSGAPNNPCRVKTIPRPIPEKKWYLTPSVISLMGGLLPFGSIFIEMYFVFTSFWNYKVYYVYGFMLLVFVILIIVTICVTIVGTYFLLNAENYHWQWTSFFSAASTALYVYLYSIYYYHVKTKMSGFFQTSFYFGYTLMFCLGLGILCEVGNIRHQTERFEATVIVRYSMKLVVEVVGAHDLPARRGRVTPFVQVAFGGQRHATGVRPGEANPTWNETVVFVIDAIVAGRGGRLSDRSIDVGVYHRRASGRKSCLGRVRLFGAAVAPSAEEAVLLRCPLDKPSFFAPARGEVALRLYLAPYGPPATPSAAAAALAGNAYSTTYATSTFNDTASMAGGPETVIGGASTQSSPAMVIKKKKKKKEPVQEPPPVHVFNSIPTQSSTGSLIFPPPPPPSMPPPTAAPKATKKAAAPATADDAKAAEYLMVDKLEFLYVNVVRGRGLSGTDPYVEIRVGNYSAVTRHLVRNHEPEWNQVFAFSKDQLQADSVEVIVKDKNLIVWDSIVGRAALNILELPSLAPPNRPLAPQWYRLTGAKGQWTGGEVMVAAWKGSQSDEAFAGALHSGAHDLAPANVATTQTKCYFAPRLCYLRCHVIAAQDLVHPDRSRRSRMSVFARVQLGGQRWCTRASPSAKWDEDFFLVAAWPFDEPLEIAVIDITSPQRHELLGEQFDKKKFKPPAPSWHDLELPRSSDGGGGGGDDAPDRSGRRHEFRSKIQLRVYYDAAYHVLDEVTSYASDFQPSARPLRSQAIGVLELAVLRATGLRSTKRPNGGRGTVDAYCVAKYGQKWIRTRTLLDTASPSWQEQFTFDVFDPCTVLTVAVFDNSQLSSAEASRRGDTDAPLGKVRIRVSTLASGRTYEQPYSLFVVHPTGLLRCGELHLAVRFTHTAWLNMMSLYLRPALPKQHFAKPIPTHLLPRLRRNAADVVASRLARAEPPLLPGAVHYLLRDPSAHPRSDVAEAYAYSMRRSLAACARLRDVLAPLAAFARWFRGVRDWDNPVTTVLVLVVFLVLAWMPKLILPTFFLYLFAVGVWNFWRRPAQPAQMEHYSDGVPQAMFEEEFDAGLPSGTLPEVLLLWYLRLRETAAHIQGFIGDVASKGERVHAVLGWRDGRATVIALVAVAALTVVSYAVPFKALVSVTGLYVMRHPLLRRKEPSALMSFFRRLPSNADVML</sequence>
<feature type="transmembrane region" description="Helical" evidence="12">
    <location>
        <begin position="439"/>
        <end position="466"/>
    </location>
</feature>
<evidence type="ECO:0000256" key="5">
    <source>
        <dbReference type="ARBA" id="ARBA00022692"/>
    </source>
</evidence>
<evidence type="ECO:0000256" key="9">
    <source>
        <dbReference type="ARBA" id="ARBA00022989"/>
    </source>
</evidence>
<evidence type="ECO:0000256" key="13">
    <source>
        <dbReference type="SAM" id="SignalP"/>
    </source>
</evidence>
<comment type="similarity">
    <text evidence="3">Belongs to the nonaspanin (TM9SF) (TC 9.A.2) family.</text>
</comment>
<organism evidence="15 16">
    <name type="scientific">Miscanthus lutarioriparius</name>
    <dbReference type="NCBI Taxonomy" id="422564"/>
    <lineage>
        <taxon>Eukaryota</taxon>
        <taxon>Viridiplantae</taxon>
        <taxon>Streptophyta</taxon>
        <taxon>Embryophyta</taxon>
        <taxon>Tracheophyta</taxon>
        <taxon>Spermatophyta</taxon>
        <taxon>Magnoliopsida</taxon>
        <taxon>Liliopsida</taxon>
        <taxon>Poales</taxon>
        <taxon>Poaceae</taxon>
        <taxon>PACMAD clade</taxon>
        <taxon>Panicoideae</taxon>
        <taxon>Andropogonodae</taxon>
        <taxon>Andropogoneae</taxon>
        <taxon>Saccharinae</taxon>
        <taxon>Miscanthus</taxon>
    </lineage>
</organism>
<feature type="transmembrane region" description="Helical" evidence="12">
    <location>
        <begin position="219"/>
        <end position="241"/>
    </location>
</feature>
<name>A0A811QHQ6_9POAL</name>
<dbReference type="Pfam" id="PF02990">
    <property type="entry name" value="EMP70"/>
    <property type="match status" value="1"/>
</dbReference>
<dbReference type="InterPro" id="IPR013583">
    <property type="entry name" value="MCTP_C"/>
</dbReference>
<evidence type="ECO:0000256" key="3">
    <source>
        <dbReference type="ARBA" id="ARBA00005227"/>
    </source>
</evidence>
<evidence type="ECO:0000313" key="15">
    <source>
        <dbReference type="EMBL" id="CAD6257909.1"/>
    </source>
</evidence>
<dbReference type="Pfam" id="PF00168">
    <property type="entry name" value="C2"/>
    <property type="match status" value="4"/>
</dbReference>
<feature type="transmembrane region" description="Helical" evidence="12">
    <location>
        <begin position="547"/>
        <end position="566"/>
    </location>
</feature>
<dbReference type="InterPro" id="IPR047255">
    <property type="entry name" value="C2D_MCTP_PRT_plant"/>
</dbReference>
<reference evidence="15" key="1">
    <citation type="submission" date="2020-10" db="EMBL/GenBank/DDBJ databases">
        <authorList>
            <person name="Han B."/>
            <person name="Lu T."/>
            <person name="Zhao Q."/>
            <person name="Huang X."/>
            <person name="Zhao Y."/>
        </authorList>
    </citation>
    <scope>NUCLEOTIDE SEQUENCE</scope>
</reference>
<evidence type="ECO:0000256" key="7">
    <source>
        <dbReference type="ARBA" id="ARBA00022737"/>
    </source>
</evidence>
<feature type="transmembrane region" description="Helical" evidence="12">
    <location>
        <begin position="285"/>
        <end position="315"/>
    </location>
</feature>
<feature type="transmembrane region" description="Helical" evidence="12">
    <location>
        <begin position="1528"/>
        <end position="1558"/>
    </location>
</feature>
<dbReference type="PANTHER" id="PTHR31425:SF52">
    <property type="entry name" value="MULTIPLE C2 DOMAIN AND TRANSMEMBRANE REGION PROTEIN 7"/>
    <property type="match status" value="1"/>
</dbReference>
<keyword evidence="7" id="KW-0677">Repeat</keyword>
<dbReference type="SMART" id="SM00239">
    <property type="entry name" value="C2"/>
    <property type="match status" value="4"/>
</dbReference>
<dbReference type="InterPro" id="IPR004240">
    <property type="entry name" value="EMP70"/>
</dbReference>
<feature type="domain" description="C2" evidence="14">
    <location>
        <begin position="565"/>
        <end position="699"/>
    </location>
</feature>